<dbReference type="InterPro" id="IPR006059">
    <property type="entry name" value="SBP"/>
</dbReference>
<dbReference type="PANTHER" id="PTHR43649:SF14">
    <property type="entry name" value="BLR3389 PROTEIN"/>
    <property type="match status" value="1"/>
</dbReference>
<sequence length="436" mass="46696">MRRSTWLALGLSLGAVLSGAASAQTTVVFWDFFGGGDGARMKTIVDNFNASQKDIVVNRTTQTWGNPFYTKVHTAVVAGQTPDIMTYHLSAVPAGLQKKDLRPLSTADLALAGLKITDFQSNLVSTLTTDAKAITGTSNIYSIPLDTHTFVVYYNKDLLKKAGLIDASGMMSPMKSIADMTKALQTIKSKTGVVPIAFSSNQDSATVWRLWYSLFLQQGGSMFKDGKLYLGDLDTKGKAALDAIADWTKQGLLTKNVTYPASVALFSAGRTAMMFNGNWEVPTMVDAKAKGTLKFDYGIMAFPALYGGKASTWADSHELAIPNNTKTPISADKLKAVMTFVSYVQKQGGMTWAGGGHIPSYLPTQTSAAFKALQPNVQYSATAAKDATLEPNVPIFGVGGPVYDAVGNYFTPVLLGQLTSAQGISKFKTALTTFNK</sequence>
<dbReference type="PANTHER" id="PTHR43649">
    <property type="entry name" value="ARABINOSE-BINDING PROTEIN-RELATED"/>
    <property type="match status" value="1"/>
</dbReference>
<name>A0A918CDP1_9DEIO</name>
<reference evidence="2" key="1">
    <citation type="journal article" date="2014" name="Int. J. Syst. Evol. Microbiol.">
        <title>Complete genome sequence of Corynebacterium casei LMG S-19264T (=DSM 44701T), isolated from a smear-ripened cheese.</title>
        <authorList>
            <consortium name="US DOE Joint Genome Institute (JGI-PGF)"/>
            <person name="Walter F."/>
            <person name="Albersmeier A."/>
            <person name="Kalinowski J."/>
            <person name="Ruckert C."/>
        </authorList>
    </citation>
    <scope>NUCLEOTIDE SEQUENCE</scope>
    <source>
        <strain evidence="2">JCM 31311</strain>
    </source>
</reference>
<reference evidence="2" key="2">
    <citation type="submission" date="2020-09" db="EMBL/GenBank/DDBJ databases">
        <authorList>
            <person name="Sun Q."/>
            <person name="Ohkuma M."/>
        </authorList>
    </citation>
    <scope>NUCLEOTIDE SEQUENCE</scope>
    <source>
        <strain evidence="2">JCM 31311</strain>
    </source>
</reference>
<gene>
    <name evidence="2" type="ORF">GCM10008957_34380</name>
</gene>
<evidence type="ECO:0000313" key="2">
    <source>
        <dbReference type="EMBL" id="GGR18851.1"/>
    </source>
</evidence>
<dbReference type="Pfam" id="PF01547">
    <property type="entry name" value="SBP_bac_1"/>
    <property type="match status" value="1"/>
</dbReference>
<accession>A0A918CDP1</accession>
<dbReference type="Gene3D" id="3.40.190.10">
    <property type="entry name" value="Periplasmic binding protein-like II"/>
    <property type="match status" value="1"/>
</dbReference>
<comment type="caution">
    <text evidence="2">The sequence shown here is derived from an EMBL/GenBank/DDBJ whole genome shotgun (WGS) entry which is preliminary data.</text>
</comment>
<evidence type="ECO:0000256" key="1">
    <source>
        <dbReference type="SAM" id="SignalP"/>
    </source>
</evidence>
<feature type="chain" id="PRO_5038056242" evidence="1">
    <location>
        <begin position="24"/>
        <end position="436"/>
    </location>
</feature>
<evidence type="ECO:0000313" key="3">
    <source>
        <dbReference type="Proteomes" id="UP000603865"/>
    </source>
</evidence>
<proteinExistence type="predicted"/>
<dbReference type="AlphaFoldDB" id="A0A918CDP1"/>
<keyword evidence="3" id="KW-1185">Reference proteome</keyword>
<feature type="signal peptide" evidence="1">
    <location>
        <begin position="1"/>
        <end position="23"/>
    </location>
</feature>
<dbReference type="InterPro" id="IPR050490">
    <property type="entry name" value="Bact_solute-bd_prot1"/>
</dbReference>
<dbReference type="EMBL" id="BMQL01000022">
    <property type="protein sequence ID" value="GGR18851.1"/>
    <property type="molecule type" value="Genomic_DNA"/>
</dbReference>
<organism evidence="2 3">
    <name type="scientific">Deinococcus ruber</name>
    <dbReference type="NCBI Taxonomy" id="1848197"/>
    <lineage>
        <taxon>Bacteria</taxon>
        <taxon>Thermotogati</taxon>
        <taxon>Deinococcota</taxon>
        <taxon>Deinococci</taxon>
        <taxon>Deinococcales</taxon>
        <taxon>Deinococcaceae</taxon>
        <taxon>Deinococcus</taxon>
    </lineage>
</organism>
<dbReference type="RefSeq" id="WP_189091737.1">
    <property type="nucleotide sequence ID" value="NZ_BMQL01000022.1"/>
</dbReference>
<protein>
    <submittedName>
        <fullName evidence="2">ABC transporter substrate-binding protein</fullName>
    </submittedName>
</protein>
<dbReference type="SUPFAM" id="SSF53850">
    <property type="entry name" value="Periplasmic binding protein-like II"/>
    <property type="match status" value="1"/>
</dbReference>
<dbReference type="Proteomes" id="UP000603865">
    <property type="component" value="Unassembled WGS sequence"/>
</dbReference>
<keyword evidence="1" id="KW-0732">Signal</keyword>